<keyword evidence="7" id="KW-1185">Reference proteome</keyword>
<organism evidence="6 7">
    <name type="scientific">Flagellimonas ochracea</name>
    <dbReference type="NCBI Taxonomy" id="2696472"/>
    <lineage>
        <taxon>Bacteria</taxon>
        <taxon>Pseudomonadati</taxon>
        <taxon>Bacteroidota</taxon>
        <taxon>Flavobacteriia</taxon>
        <taxon>Flavobacteriales</taxon>
        <taxon>Flavobacteriaceae</taxon>
        <taxon>Flagellimonas</taxon>
    </lineage>
</organism>
<dbReference type="Pfam" id="PF01613">
    <property type="entry name" value="Flavin_Reduct"/>
    <property type="match status" value="1"/>
</dbReference>
<dbReference type="Proteomes" id="UP000667650">
    <property type="component" value="Unassembled WGS sequence"/>
</dbReference>
<evidence type="ECO:0000256" key="3">
    <source>
        <dbReference type="ARBA" id="ARBA00022643"/>
    </source>
</evidence>
<evidence type="ECO:0000256" key="4">
    <source>
        <dbReference type="ARBA" id="ARBA00038054"/>
    </source>
</evidence>
<accession>A0A964TEW6</accession>
<dbReference type="GO" id="GO:0016646">
    <property type="term" value="F:oxidoreductase activity, acting on the CH-NH group of donors, NAD or NADP as acceptor"/>
    <property type="evidence" value="ECO:0007669"/>
    <property type="project" value="UniProtKB-ARBA"/>
</dbReference>
<keyword evidence="3" id="KW-0288">FMN</keyword>
<dbReference type="SMART" id="SM00903">
    <property type="entry name" value="Flavin_Reduct"/>
    <property type="match status" value="1"/>
</dbReference>
<feature type="domain" description="Flavin reductase like" evidence="5">
    <location>
        <begin position="23"/>
        <end position="181"/>
    </location>
</feature>
<dbReference type="GO" id="GO:0010181">
    <property type="term" value="F:FMN binding"/>
    <property type="evidence" value="ECO:0007669"/>
    <property type="project" value="InterPro"/>
</dbReference>
<evidence type="ECO:0000313" key="6">
    <source>
        <dbReference type="EMBL" id="NAY92763.1"/>
    </source>
</evidence>
<comment type="caution">
    <text evidence="6">The sequence shown here is derived from an EMBL/GenBank/DDBJ whole genome shotgun (WGS) entry which is preliminary data.</text>
</comment>
<dbReference type="RefSeq" id="WP_166524175.1">
    <property type="nucleotide sequence ID" value="NZ_JAAABI010000004.1"/>
</dbReference>
<keyword evidence="2" id="KW-0285">Flavoprotein</keyword>
<name>A0A964TEW6_9FLAO</name>
<reference evidence="6" key="1">
    <citation type="submission" date="2020-01" db="EMBL/GenBank/DDBJ databases">
        <title>Muricauda ochracea sp. nov., isolated from a tidal flat of Garorim bay in Korea.</title>
        <authorList>
            <person name="Kim D."/>
            <person name="Yoo Y."/>
            <person name="Kim J.-J."/>
        </authorList>
    </citation>
    <scope>NUCLEOTIDE SEQUENCE</scope>
    <source>
        <strain evidence="6">JGD-17</strain>
    </source>
</reference>
<evidence type="ECO:0000259" key="5">
    <source>
        <dbReference type="SMART" id="SM00903"/>
    </source>
</evidence>
<dbReference type="PANTHER" id="PTHR33798:SF5">
    <property type="entry name" value="FLAVIN REDUCTASE LIKE DOMAIN-CONTAINING PROTEIN"/>
    <property type="match status" value="1"/>
</dbReference>
<dbReference type="PANTHER" id="PTHR33798">
    <property type="entry name" value="FLAVOPROTEIN OXYGENASE"/>
    <property type="match status" value="1"/>
</dbReference>
<dbReference type="SUPFAM" id="SSF50475">
    <property type="entry name" value="FMN-binding split barrel"/>
    <property type="match status" value="1"/>
</dbReference>
<evidence type="ECO:0000313" key="7">
    <source>
        <dbReference type="Proteomes" id="UP000667650"/>
    </source>
</evidence>
<evidence type="ECO:0000256" key="1">
    <source>
        <dbReference type="ARBA" id="ARBA00001917"/>
    </source>
</evidence>
<gene>
    <name evidence="6" type="ORF">GTQ34_12630</name>
</gene>
<sequence length="289" mass="31629">MIQTIDPNQISQPDLHNILLTAVAPRPICFASTVDKHGNVNLSPFSFFNVFSSNPPIMIFSPARSGRDNSTKHTHQNVKEVPEVVINIVNQGIVEQMSLSSTAYDKGVNEFVKAGFTQVPSKTVSPPRVGEAPVSFECSVEDVIELAQTPGAGNLILAKVKLIHINEEYLTDGLLDTQKLDLVGRMGGSWYVHANGSALFEIPKPIRTKGIGVDALPQGIRQSEVLTGNNLGRLGNLERLPSKEEIMESLQDLELEDASKNEIHKMAQQILEEGKTEKAMALLMHAEML</sequence>
<protein>
    <submittedName>
        <fullName evidence="6">Flavin reductase family protein</fullName>
    </submittedName>
</protein>
<comment type="cofactor">
    <cofactor evidence="1">
        <name>FMN</name>
        <dbReference type="ChEBI" id="CHEBI:58210"/>
    </cofactor>
</comment>
<comment type="similarity">
    <text evidence="4">Belongs to the flavoredoxin family.</text>
</comment>
<dbReference type="InterPro" id="IPR012349">
    <property type="entry name" value="Split_barrel_FMN-bd"/>
</dbReference>
<dbReference type="Gene3D" id="2.30.110.10">
    <property type="entry name" value="Electron Transport, Fmn-binding Protein, Chain A"/>
    <property type="match status" value="1"/>
</dbReference>
<proteinExistence type="inferred from homology"/>
<evidence type="ECO:0000256" key="2">
    <source>
        <dbReference type="ARBA" id="ARBA00022630"/>
    </source>
</evidence>
<dbReference type="InterPro" id="IPR002563">
    <property type="entry name" value="Flavin_Rdtase-like_dom"/>
</dbReference>
<dbReference type="EMBL" id="JAAABI010000004">
    <property type="protein sequence ID" value="NAY92763.1"/>
    <property type="molecule type" value="Genomic_DNA"/>
</dbReference>
<dbReference type="AlphaFoldDB" id="A0A964TEW6"/>